<evidence type="ECO:0000313" key="2">
    <source>
        <dbReference type="Proteomes" id="UP001158049"/>
    </source>
</evidence>
<name>A0ABY1Q1J3_9BURK</name>
<dbReference type="InterPro" id="IPR010982">
    <property type="entry name" value="Lambda_DNA-bd_dom_sf"/>
</dbReference>
<evidence type="ECO:0000313" key="1">
    <source>
        <dbReference type="EMBL" id="SMP51738.1"/>
    </source>
</evidence>
<reference evidence="1 2" key="1">
    <citation type="submission" date="2017-05" db="EMBL/GenBank/DDBJ databases">
        <authorList>
            <person name="Varghese N."/>
            <person name="Submissions S."/>
        </authorList>
    </citation>
    <scope>NUCLEOTIDE SEQUENCE [LARGE SCALE GENOMIC DNA]</scope>
    <source>
        <strain evidence="1 2">DSM 26001</strain>
    </source>
</reference>
<dbReference type="Proteomes" id="UP001158049">
    <property type="component" value="Unassembled WGS sequence"/>
</dbReference>
<gene>
    <name evidence="1" type="ORF">SAMN06295970_10356</name>
</gene>
<dbReference type="InterPro" id="IPR001387">
    <property type="entry name" value="Cro/C1-type_HTH"/>
</dbReference>
<proteinExistence type="predicted"/>
<sequence>MPKKLSTTIDWPTLVQERLVMWGKCIHTQRLRQRITGADLCARLGISRATLRRLEQGSPDASTGAYLTALLALGVADQATPALPPVLWQADHGQRVKLSRQEQGNDDADYF</sequence>
<keyword evidence="2" id="KW-1185">Reference proteome</keyword>
<organism evidence="1 2">
    <name type="scientific">Noviherbaspirillum suwonense</name>
    <dbReference type="NCBI Taxonomy" id="1224511"/>
    <lineage>
        <taxon>Bacteria</taxon>
        <taxon>Pseudomonadati</taxon>
        <taxon>Pseudomonadota</taxon>
        <taxon>Betaproteobacteria</taxon>
        <taxon>Burkholderiales</taxon>
        <taxon>Oxalobacteraceae</taxon>
        <taxon>Noviherbaspirillum</taxon>
    </lineage>
</organism>
<dbReference type="Pfam" id="PF13560">
    <property type="entry name" value="HTH_31"/>
    <property type="match status" value="1"/>
</dbReference>
<dbReference type="CDD" id="cd00093">
    <property type="entry name" value="HTH_XRE"/>
    <property type="match status" value="1"/>
</dbReference>
<dbReference type="Gene3D" id="1.10.260.40">
    <property type="entry name" value="lambda repressor-like DNA-binding domains"/>
    <property type="match status" value="1"/>
</dbReference>
<protein>
    <submittedName>
        <fullName evidence="1">Helix-turn-helix domain-containing protein</fullName>
    </submittedName>
</protein>
<dbReference type="RefSeq" id="WP_283441334.1">
    <property type="nucleotide sequence ID" value="NZ_FXUL01000003.1"/>
</dbReference>
<comment type="caution">
    <text evidence="1">The sequence shown here is derived from an EMBL/GenBank/DDBJ whole genome shotgun (WGS) entry which is preliminary data.</text>
</comment>
<dbReference type="EMBL" id="FXUL01000003">
    <property type="protein sequence ID" value="SMP51738.1"/>
    <property type="molecule type" value="Genomic_DNA"/>
</dbReference>
<accession>A0ABY1Q1J3</accession>
<dbReference type="SUPFAM" id="SSF47413">
    <property type="entry name" value="lambda repressor-like DNA-binding domains"/>
    <property type="match status" value="1"/>
</dbReference>